<evidence type="ECO:0000313" key="1">
    <source>
        <dbReference type="EMBL" id="JAH15338.1"/>
    </source>
</evidence>
<organism evidence="1">
    <name type="scientific">Anguilla anguilla</name>
    <name type="common">European freshwater eel</name>
    <name type="synonym">Muraena anguilla</name>
    <dbReference type="NCBI Taxonomy" id="7936"/>
    <lineage>
        <taxon>Eukaryota</taxon>
        <taxon>Metazoa</taxon>
        <taxon>Chordata</taxon>
        <taxon>Craniata</taxon>
        <taxon>Vertebrata</taxon>
        <taxon>Euteleostomi</taxon>
        <taxon>Actinopterygii</taxon>
        <taxon>Neopterygii</taxon>
        <taxon>Teleostei</taxon>
        <taxon>Anguilliformes</taxon>
        <taxon>Anguillidae</taxon>
        <taxon>Anguilla</taxon>
    </lineage>
</organism>
<accession>A0A0E9QGW4</accession>
<name>A0A0E9QGW4_ANGAN</name>
<reference evidence="1" key="2">
    <citation type="journal article" date="2015" name="Fish Shellfish Immunol.">
        <title>Early steps in the European eel (Anguilla anguilla)-Vibrio vulnificus interaction in the gills: Role of the RtxA13 toxin.</title>
        <authorList>
            <person name="Callol A."/>
            <person name="Pajuelo D."/>
            <person name="Ebbesson L."/>
            <person name="Teles M."/>
            <person name="MacKenzie S."/>
            <person name="Amaro C."/>
        </authorList>
    </citation>
    <scope>NUCLEOTIDE SEQUENCE</scope>
</reference>
<sequence length="25" mass="2727">MCSCVNGCNINAVLPKSLWINAYNV</sequence>
<dbReference type="EMBL" id="GBXM01093239">
    <property type="protein sequence ID" value="JAH15338.1"/>
    <property type="molecule type" value="Transcribed_RNA"/>
</dbReference>
<reference evidence="1" key="1">
    <citation type="submission" date="2014-11" db="EMBL/GenBank/DDBJ databases">
        <authorList>
            <person name="Amaro Gonzalez C."/>
        </authorList>
    </citation>
    <scope>NUCLEOTIDE SEQUENCE</scope>
</reference>
<proteinExistence type="predicted"/>
<dbReference type="AlphaFoldDB" id="A0A0E9QGW4"/>
<protein>
    <submittedName>
        <fullName evidence="1">Uncharacterized protein</fullName>
    </submittedName>
</protein>